<dbReference type="FunFam" id="3.90.70.10:FF:000006">
    <property type="entry name" value="Cathepsin S"/>
    <property type="match status" value="1"/>
</dbReference>
<sequence>MTLQGQCGSCWSFSTTGSLEGQNFKKTGTLTSLSEKNLMDCSAKYGNHGCQGGLMDQAFAYVIANDGIDTETSYPYQPVNGKCKYNPSNVGATEKSCMDINAGSEADLQAAVATVGPISVAIDASHPSFQLYKSGVYNEKKCSSTNLDHGVLAVGYGSQDSKDYWLVKNSWGLSWGMKGYIMMSRNVKNQCGIATASSFPTM</sequence>
<dbReference type="InterPro" id="IPR000668">
    <property type="entry name" value="Peptidase_C1A_C"/>
</dbReference>
<dbReference type="PRINTS" id="PR00705">
    <property type="entry name" value="PAPAIN"/>
</dbReference>
<accession>A0A9D4M5E5</accession>
<evidence type="ECO:0000256" key="4">
    <source>
        <dbReference type="ARBA" id="ARBA00022807"/>
    </source>
</evidence>
<dbReference type="PANTHER" id="PTHR12411">
    <property type="entry name" value="CYSTEINE PROTEASE FAMILY C1-RELATED"/>
    <property type="match status" value="1"/>
</dbReference>
<dbReference type="GO" id="GO:0006508">
    <property type="term" value="P:proteolysis"/>
    <property type="evidence" value="ECO:0007669"/>
    <property type="project" value="UniProtKB-KW"/>
</dbReference>
<keyword evidence="4" id="KW-0788">Thiol protease</keyword>
<dbReference type="InterPro" id="IPR038765">
    <property type="entry name" value="Papain-like_cys_pep_sf"/>
</dbReference>
<dbReference type="GO" id="GO:0008234">
    <property type="term" value="F:cysteine-type peptidase activity"/>
    <property type="evidence" value="ECO:0007669"/>
    <property type="project" value="UniProtKB-KW"/>
</dbReference>
<evidence type="ECO:0000256" key="5">
    <source>
        <dbReference type="ARBA" id="ARBA00023157"/>
    </source>
</evidence>
<organism evidence="7 8">
    <name type="scientific">Dreissena polymorpha</name>
    <name type="common">Zebra mussel</name>
    <name type="synonym">Mytilus polymorpha</name>
    <dbReference type="NCBI Taxonomy" id="45954"/>
    <lineage>
        <taxon>Eukaryota</taxon>
        <taxon>Metazoa</taxon>
        <taxon>Spiralia</taxon>
        <taxon>Lophotrochozoa</taxon>
        <taxon>Mollusca</taxon>
        <taxon>Bivalvia</taxon>
        <taxon>Autobranchia</taxon>
        <taxon>Heteroconchia</taxon>
        <taxon>Euheterodonta</taxon>
        <taxon>Imparidentia</taxon>
        <taxon>Neoheterodontei</taxon>
        <taxon>Myida</taxon>
        <taxon>Dreissenoidea</taxon>
        <taxon>Dreissenidae</taxon>
        <taxon>Dreissena</taxon>
    </lineage>
</organism>
<dbReference type="InterPro" id="IPR025661">
    <property type="entry name" value="Pept_asp_AS"/>
</dbReference>
<keyword evidence="3" id="KW-0378">Hydrolase</keyword>
<protein>
    <recommendedName>
        <fullName evidence="6">Peptidase C1A papain C-terminal domain-containing protein</fullName>
    </recommendedName>
</protein>
<comment type="caution">
    <text evidence="7">The sequence shown here is derived from an EMBL/GenBank/DDBJ whole genome shotgun (WGS) entry which is preliminary data.</text>
</comment>
<dbReference type="CDD" id="cd02248">
    <property type="entry name" value="Peptidase_C1A"/>
    <property type="match status" value="1"/>
</dbReference>
<keyword evidence="8" id="KW-1185">Reference proteome</keyword>
<dbReference type="PROSITE" id="PS00639">
    <property type="entry name" value="THIOL_PROTEASE_HIS"/>
    <property type="match status" value="1"/>
</dbReference>
<keyword evidence="2" id="KW-0645">Protease</keyword>
<dbReference type="Proteomes" id="UP000828390">
    <property type="component" value="Unassembled WGS sequence"/>
</dbReference>
<comment type="similarity">
    <text evidence="1">Belongs to the peptidase C1 family.</text>
</comment>
<evidence type="ECO:0000256" key="3">
    <source>
        <dbReference type="ARBA" id="ARBA00022801"/>
    </source>
</evidence>
<dbReference type="Gene3D" id="3.90.70.10">
    <property type="entry name" value="Cysteine proteinases"/>
    <property type="match status" value="1"/>
</dbReference>
<reference evidence="7" key="2">
    <citation type="submission" date="2020-11" db="EMBL/GenBank/DDBJ databases">
        <authorList>
            <person name="McCartney M.A."/>
            <person name="Auch B."/>
            <person name="Kono T."/>
            <person name="Mallez S."/>
            <person name="Becker A."/>
            <person name="Gohl D.M."/>
            <person name="Silverstein K.A.T."/>
            <person name="Koren S."/>
            <person name="Bechman K.B."/>
            <person name="Herman A."/>
            <person name="Abrahante J.E."/>
            <person name="Garbe J."/>
        </authorList>
    </citation>
    <scope>NUCLEOTIDE SEQUENCE</scope>
    <source>
        <strain evidence="7">Duluth1</strain>
        <tissue evidence="7">Whole animal</tissue>
    </source>
</reference>
<name>A0A9D4M5E5_DREPO</name>
<dbReference type="InterPro" id="IPR025660">
    <property type="entry name" value="Pept_his_AS"/>
</dbReference>
<reference evidence="7" key="1">
    <citation type="journal article" date="2019" name="bioRxiv">
        <title>The Genome of the Zebra Mussel, Dreissena polymorpha: A Resource for Invasive Species Research.</title>
        <authorList>
            <person name="McCartney M.A."/>
            <person name="Auch B."/>
            <person name="Kono T."/>
            <person name="Mallez S."/>
            <person name="Zhang Y."/>
            <person name="Obille A."/>
            <person name="Becker A."/>
            <person name="Abrahante J.E."/>
            <person name="Garbe J."/>
            <person name="Badalamenti J.P."/>
            <person name="Herman A."/>
            <person name="Mangelson H."/>
            <person name="Liachko I."/>
            <person name="Sullivan S."/>
            <person name="Sone E.D."/>
            <person name="Koren S."/>
            <person name="Silverstein K.A.T."/>
            <person name="Beckman K.B."/>
            <person name="Gohl D.M."/>
        </authorList>
    </citation>
    <scope>NUCLEOTIDE SEQUENCE</scope>
    <source>
        <strain evidence="7">Duluth1</strain>
        <tissue evidence="7">Whole animal</tissue>
    </source>
</reference>
<dbReference type="EMBL" id="JAIWYP010000002">
    <property type="protein sequence ID" value="KAH3870079.1"/>
    <property type="molecule type" value="Genomic_DNA"/>
</dbReference>
<dbReference type="AlphaFoldDB" id="A0A9D4M5E5"/>
<evidence type="ECO:0000313" key="8">
    <source>
        <dbReference type="Proteomes" id="UP000828390"/>
    </source>
</evidence>
<dbReference type="InterPro" id="IPR039417">
    <property type="entry name" value="Peptidase_C1A_papain-like"/>
</dbReference>
<dbReference type="PROSITE" id="PS00640">
    <property type="entry name" value="THIOL_PROTEASE_ASN"/>
    <property type="match status" value="1"/>
</dbReference>
<dbReference type="PROSITE" id="PS00139">
    <property type="entry name" value="THIOL_PROTEASE_CYS"/>
    <property type="match status" value="1"/>
</dbReference>
<dbReference type="SMART" id="SM00645">
    <property type="entry name" value="Pept_C1"/>
    <property type="match status" value="1"/>
</dbReference>
<evidence type="ECO:0000259" key="6">
    <source>
        <dbReference type="SMART" id="SM00645"/>
    </source>
</evidence>
<gene>
    <name evidence="7" type="ORF">DPMN_033259</name>
</gene>
<dbReference type="Pfam" id="PF00112">
    <property type="entry name" value="Peptidase_C1"/>
    <property type="match status" value="1"/>
</dbReference>
<evidence type="ECO:0000256" key="2">
    <source>
        <dbReference type="ARBA" id="ARBA00022670"/>
    </source>
</evidence>
<keyword evidence="5" id="KW-1015">Disulfide bond</keyword>
<dbReference type="InterPro" id="IPR013128">
    <property type="entry name" value="Peptidase_C1A"/>
</dbReference>
<evidence type="ECO:0000256" key="1">
    <source>
        <dbReference type="ARBA" id="ARBA00008455"/>
    </source>
</evidence>
<feature type="domain" description="Peptidase C1A papain C-terminal" evidence="6">
    <location>
        <begin position="1"/>
        <end position="201"/>
    </location>
</feature>
<dbReference type="InterPro" id="IPR000169">
    <property type="entry name" value="Pept_cys_AS"/>
</dbReference>
<dbReference type="SUPFAM" id="SSF54001">
    <property type="entry name" value="Cysteine proteinases"/>
    <property type="match status" value="1"/>
</dbReference>
<proteinExistence type="inferred from homology"/>
<evidence type="ECO:0000313" key="7">
    <source>
        <dbReference type="EMBL" id="KAH3870079.1"/>
    </source>
</evidence>